<name>A0ABM5X779_9DEIO</name>
<dbReference type="Proteomes" id="UP000060071">
    <property type="component" value="Chromosome"/>
</dbReference>
<keyword evidence="2" id="KW-1185">Reference proteome</keyword>
<evidence type="ECO:0000313" key="1">
    <source>
        <dbReference type="EMBL" id="ALW89616.1"/>
    </source>
</evidence>
<organism evidence="1 2">
    <name type="scientific">Deinococcus actinosclerus</name>
    <dbReference type="NCBI Taxonomy" id="1768108"/>
    <lineage>
        <taxon>Bacteria</taxon>
        <taxon>Thermotogati</taxon>
        <taxon>Deinococcota</taxon>
        <taxon>Deinococci</taxon>
        <taxon>Deinococcales</taxon>
        <taxon>Deinococcaceae</taxon>
        <taxon>Deinococcus</taxon>
    </lineage>
</organism>
<dbReference type="EMBL" id="CP013910">
    <property type="protein sequence ID" value="ALW89616.1"/>
    <property type="molecule type" value="Genomic_DNA"/>
</dbReference>
<sequence length="87" mass="9339">MGLFMGGLVAGQAFGPDTLFNAKGKTKSDFVKEADAILAEYSENVALSASAAQVTQVANEAQVRYDYIQIKQNAEIIRLLTVIASKK</sequence>
<evidence type="ECO:0000313" key="2">
    <source>
        <dbReference type="Proteomes" id="UP000060071"/>
    </source>
</evidence>
<reference evidence="1 2" key="1">
    <citation type="submission" date="2015-12" db="EMBL/GenBank/DDBJ databases">
        <authorList>
            <person name="Kim M.K."/>
            <person name="Srinivasan S."/>
            <person name="Lee J.-J."/>
            <person name="Kim K."/>
        </authorList>
    </citation>
    <scope>NUCLEOTIDE SEQUENCE [LARGE SCALE GENOMIC DNA]</scope>
    <source>
        <strain evidence="1 2">BM2</strain>
    </source>
</reference>
<accession>A0ABM5X779</accession>
<protein>
    <submittedName>
        <fullName evidence="1">Uncharacterized protein</fullName>
    </submittedName>
</protein>
<gene>
    <name evidence="1" type="ORF">AUC44_12505</name>
</gene>
<proteinExistence type="predicted"/>